<protein>
    <submittedName>
        <fullName evidence="2">Uncharacterized protein</fullName>
    </submittedName>
</protein>
<evidence type="ECO:0000256" key="1">
    <source>
        <dbReference type="SAM" id="MobiDB-lite"/>
    </source>
</evidence>
<comment type="caution">
    <text evidence="2">The sequence shown here is derived from an EMBL/GenBank/DDBJ whole genome shotgun (WGS) entry which is preliminary data.</text>
</comment>
<evidence type="ECO:0000313" key="2">
    <source>
        <dbReference type="EMBL" id="KAF7842491.1"/>
    </source>
</evidence>
<accession>A0A835CIG9</accession>
<proteinExistence type="predicted"/>
<dbReference type="AlphaFoldDB" id="A0A835CIG9"/>
<evidence type="ECO:0000313" key="3">
    <source>
        <dbReference type="Proteomes" id="UP000634136"/>
    </source>
</evidence>
<feature type="region of interest" description="Disordered" evidence="1">
    <location>
        <begin position="1"/>
        <end position="35"/>
    </location>
</feature>
<gene>
    <name evidence="2" type="ORF">G2W53_004789</name>
</gene>
<keyword evidence="3" id="KW-1185">Reference proteome</keyword>
<organism evidence="2 3">
    <name type="scientific">Senna tora</name>
    <dbReference type="NCBI Taxonomy" id="362788"/>
    <lineage>
        <taxon>Eukaryota</taxon>
        <taxon>Viridiplantae</taxon>
        <taxon>Streptophyta</taxon>
        <taxon>Embryophyta</taxon>
        <taxon>Tracheophyta</taxon>
        <taxon>Spermatophyta</taxon>
        <taxon>Magnoliopsida</taxon>
        <taxon>eudicotyledons</taxon>
        <taxon>Gunneridae</taxon>
        <taxon>Pentapetalae</taxon>
        <taxon>rosids</taxon>
        <taxon>fabids</taxon>
        <taxon>Fabales</taxon>
        <taxon>Fabaceae</taxon>
        <taxon>Caesalpinioideae</taxon>
        <taxon>Cassia clade</taxon>
        <taxon>Senna</taxon>
    </lineage>
</organism>
<sequence>MTSSEGESWGSRESEEDDGAGEDHDDGKYDALGGGSSRIFHVAERSVADEESSQEDSKISGLASERTTLLLLRASAFAASVSRSNSVVSQCFVYFVVLCLLDAFDLPVRLFLTSHSRLKLADFSSFFLEI</sequence>
<feature type="compositionally biased region" description="Low complexity" evidence="1">
    <location>
        <begin position="1"/>
        <end position="11"/>
    </location>
</feature>
<dbReference type="Proteomes" id="UP000634136">
    <property type="component" value="Unassembled WGS sequence"/>
</dbReference>
<name>A0A835CIG9_9FABA</name>
<reference evidence="2" key="1">
    <citation type="submission" date="2020-09" db="EMBL/GenBank/DDBJ databases">
        <title>Genome-Enabled Discovery of Anthraquinone Biosynthesis in Senna tora.</title>
        <authorList>
            <person name="Kang S.-H."/>
            <person name="Pandey R.P."/>
            <person name="Lee C.-M."/>
            <person name="Sim J.-S."/>
            <person name="Jeong J.-T."/>
            <person name="Choi B.-S."/>
            <person name="Jung M."/>
            <person name="Ginzburg D."/>
            <person name="Zhao K."/>
            <person name="Won S.Y."/>
            <person name="Oh T.-J."/>
            <person name="Yu Y."/>
            <person name="Kim N.-H."/>
            <person name="Lee O.R."/>
            <person name="Lee T.-H."/>
            <person name="Bashyal P."/>
            <person name="Kim T.-S."/>
            <person name="Lee W.-H."/>
            <person name="Kawkins C."/>
            <person name="Kim C.-K."/>
            <person name="Kim J.S."/>
            <person name="Ahn B.O."/>
            <person name="Rhee S.Y."/>
            <person name="Sohng J.K."/>
        </authorList>
    </citation>
    <scope>NUCLEOTIDE SEQUENCE</scope>
    <source>
        <tissue evidence="2">Leaf</tissue>
    </source>
</reference>
<dbReference type="EMBL" id="JAAIUW010000002">
    <property type="protein sequence ID" value="KAF7842491.1"/>
    <property type="molecule type" value="Genomic_DNA"/>
</dbReference>